<proteinExistence type="predicted"/>
<feature type="region of interest" description="Disordered" evidence="1">
    <location>
        <begin position="437"/>
        <end position="493"/>
    </location>
</feature>
<feature type="compositionally biased region" description="Polar residues" evidence="1">
    <location>
        <begin position="474"/>
        <end position="493"/>
    </location>
</feature>
<gene>
    <name evidence="3" type="ORF">CsmBV27.3</name>
</gene>
<dbReference type="InterPro" id="IPR018379">
    <property type="entry name" value="BEN_domain"/>
</dbReference>
<feature type="compositionally biased region" description="Basic and acidic residues" evidence="1">
    <location>
        <begin position="620"/>
        <end position="634"/>
    </location>
</feature>
<feature type="compositionally biased region" description="Basic and acidic residues" evidence="1">
    <location>
        <begin position="584"/>
        <end position="613"/>
    </location>
</feature>
<organism evidence="3">
    <name type="scientific">Bracoviriform facetosae</name>
    <dbReference type="NCBI Taxonomy" id="2083300"/>
    <lineage>
        <taxon>Viruses</taxon>
        <taxon>Viruses incertae sedis</taxon>
        <taxon>Polydnaviriformidae</taxon>
        <taxon>Bracoviriform</taxon>
    </lineage>
</organism>
<evidence type="ECO:0000256" key="1">
    <source>
        <dbReference type="SAM" id="MobiDB-lite"/>
    </source>
</evidence>
<evidence type="ECO:0000259" key="2">
    <source>
        <dbReference type="PROSITE" id="PS51457"/>
    </source>
</evidence>
<feature type="domain" description="BEN" evidence="2">
    <location>
        <begin position="677"/>
        <end position="782"/>
    </location>
</feature>
<sequence>MYLFFQGDVAVEYPYVVVQFLQLPYPDIGDYSCVPHSWIRGRRATDRKSLVAYPDEPLSITKMRIMNGDKPSEKWQLYMAIIKHESHSYENACEFIMERIHNAFSRYSNGNRTDYKLLPATTTKQHTPPLKTIKMSDRQLKKNKNKLNGVNKAKLRDMTLNSRKFSECFNVESRVSTSSELPDFVFPENVVMKKPYAREHQDRDSLDVLPSFDNLSLKYPYLQQLSEKDNETQVNNLGAGSRSTMEKTLYASKIPLAFVNQVSDYSQKPQENQLLLIHRKRLHHLALTRGTQNKRIPNLRTFTLDLPEPLIQDPDIRSNSSFVIQNFTNKANQFSQLEIPESSLVIQEHLQVLPKQKTPDQSSEVECATSEPTTCSKMTWASDESIAYSNIVEHQDSTVEDMVVDELTEVSCIEQNVFSGSTAENESSDNAKVLEDANHSGQTEESSVEKKSPMVEAVASNEVSSSQDVDFDEQSNSSELSSDEILTTSPNSNEQANQSVISLLNQTDVWVDRLFDLFQKMKINFAETCQIARDLHESLVESQKVIERIANASENLRAMKNGKVAVVTSKEVTAEVQQIAEENQAERKEEKKPNDSMEEGKKEDIDMDFKSSENDDDCGGDVKDVKDQDRDKKIPNKIRSQIRSFVLPPEYDPHDTRWTLKYRENDPKLNLVELVPGSSVFINSLRLAHCKLSAKESKELARMLLVEVFSQSALSVCSLTGVRANAFDVSGTNVRPGLDEKARITILAFVKEHALEKNWGPFDSQSVVNTLRSKIQDLRGKHGKTA</sequence>
<dbReference type="Gene3D" id="1.10.10.2590">
    <property type="entry name" value="BEN domain"/>
    <property type="match status" value="1"/>
</dbReference>
<protein>
    <submittedName>
        <fullName evidence="3">BEN domain protein</fullName>
    </submittedName>
</protein>
<dbReference type="PROSITE" id="PS51457">
    <property type="entry name" value="BEN"/>
    <property type="match status" value="1"/>
</dbReference>
<dbReference type="GO" id="GO:0003677">
    <property type="term" value="F:DNA binding"/>
    <property type="evidence" value="ECO:0007669"/>
    <property type="project" value="InterPro"/>
</dbReference>
<reference evidence="3" key="1">
    <citation type="submission" date="2013-06" db="EMBL/GenBank/DDBJ databases">
        <title>Bracovirus Evolution: Comparative Genomics of Multiple Viral and Proviral Genomes.</title>
        <authorList>
            <person name="Desjardins C.A."/>
            <person name="Gundersen-Rindal D.E."/>
            <person name="Hostetler J.B."/>
            <person name="Tallon L.J."/>
            <person name="Utterback T.R."/>
            <person name="Fuester R.W."/>
            <person name="Schatz M.C."/>
            <person name="Pedroni M.J."/>
            <person name="Fadrosh D.W."/>
            <person name="Haas B.J."/>
            <person name="Toms B.S."/>
            <person name="Chen D."/>
            <person name="Nene V."/>
        </authorList>
    </citation>
    <scope>NUCLEOTIDE SEQUENCE</scope>
</reference>
<name>R9XLE4_9VIRU</name>
<feature type="compositionally biased region" description="Low complexity" evidence="1">
    <location>
        <begin position="455"/>
        <end position="466"/>
    </location>
</feature>
<feature type="region of interest" description="Disordered" evidence="1">
    <location>
        <begin position="580"/>
        <end position="634"/>
    </location>
</feature>
<dbReference type="Pfam" id="PF10523">
    <property type="entry name" value="BEN"/>
    <property type="match status" value="1"/>
</dbReference>
<dbReference type="EMBL" id="EF710638">
    <property type="protein sequence ID" value="AGO14383.1"/>
    <property type="molecule type" value="Genomic_DNA"/>
</dbReference>
<accession>R9XLE4</accession>
<evidence type="ECO:0000313" key="3">
    <source>
        <dbReference type="EMBL" id="AGO14383.1"/>
    </source>
</evidence>